<evidence type="ECO:0000313" key="1">
    <source>
        <dbReference type="EMBL" id="CAJ73114.1"/>
    </source>
</evidence>
<accession>Q1Q6C3</accession>
<reference evidence="1" key="2">
    <citation type="submission" date="2006-01" db="EMBL/GenBank/DDBJ databases">
        <authorList>
            <person name="Genoscope"/>
        </authorList>
    </citation>
    <scope>NUCLEOTIDE SEQUENCE</scope>
</reference>
<name>Q1Q6C3_KUEST</name>
<reference evidence="1" key="1">
    <citation type="journal article" date="2006" name="Nature">
        <title>Deciphering the evolution and metabolism of an anammox bacterium from a community genome.</title>
        <authorList>
            <person name="Strous M."/>
            <person name="Pelletier E."/>
            <person name="Mangenot S."/>
            <person name="Rattei T."/>
            <person name="Lehner A."/>
            <person name="Taylor M.W."/>
            <person name="Horn M."/>
            <person name="Daims H."/>
            <person name="Bartol-Mavel D."/>
            <person name="Wincker P."/>
            <person name="Barbe V."/>
            <person name="Fonknechten N."/>
            <person name="Vallenet D."/>
            <person name="Segurens B."/>
            <person name="Schenowitz-Truong C."/>
            <person name="Medigue C."/>
            <person name="Collingro A."/>
            <person name="Snel B."/>
            <person name="Dutilh B.E."/>
            <person name="OpDenCamp H.J.M."/>
            <person name="vanDerDrift C."/>
            <person name="Cirpus I."/>
            <person name="vanDePas-Schoonen K.T."/>
            <person name="Harhangi H.R."/>
            <person name="vanNiftrik L."/>
            <person name="Schmid M."/>
            <person name="Keltjens J."/>
            <person name="vanDeVossenberg J."/>
            <person name="Kartal B."/>
            <person name="Meier H."/>
            <person name="Frishman D."/>
            <person name="Huynen M.A."/>
            <person name="Mewes H."/>
            <person name="Weissenbach J."/>
            <person name="Jetten M.S.M."/>
            <person name="Wagner M."/>
            <person name="LePaslier D."/>
        </authorList>
    </citation>
    <scope>NUCLEOTIDE SEQUENCE</scope>
</reference>
<organism evidence="1">
    <name type="scientific">Kuenenia stuttgartiensis</name>
    <dbReference type="NCBI Taxonomy" id="174633"/>
    <lineage>
        <taxon>Bacteria</taxon>
        <taxon>Pseudomonadati</taxon>
        <taxon>Planctomycetota</taxon>
        <taxon>Candidatus Brocadiia</taxon>
        <taxon>Candidatus Brocadiales</taxon>
        <taxon>Candidatus Brocadiaceae</taxon>
        <taxon>Candidatus Kuenenia</taxon>
    </lineage>
</organism>
<dbReference type="AlphaFoldDB" id="Q1Q6C3"/>
<sequence length="88" mass="10710">MYQGLSVNIIFRLFDSFGVSFNKSYTICPVFFLQRFALWTIFSRIYVFHRHHPLYKYICRLFSLTKFQGILLQDKIVSRLIFLYKIKI</sequence>
<protein>
    <submittedName>
        <fullName evidence="1">Uncharacterized protein</fullName>
    </submittedName>
</protein>
<gene>
    <name evidence="1" type="ORF">kuste2368</name>
</gene>
<dbReference type="EMBL" id="CT573071">
    <property type="protein sequence ID" value="CAJ73114.1"/>
    <property type="molecule type" value="Genomic_DNA"/>
</dbReference>
<proteinExistence type="predicted"/>